<proteinExistence type="predicted"/>
<dbReference type="InterPro" id="IPR037081">
    <property type="entry name" value="Hyp_TM1506"/>
</dbReference>
<evidence type="ECO:0000313" key="2">
    <source>
        <dbReference type="Proteomes" id="UP000315525"/>
    </source>
</evidence>
<comment type="caution">
    <text evidence="1">The sequence shown here is derived from an EMBL/GenBank/DDBJ whole genome shotgun (WGS) entry which is preliminary data.</text>
</comment>
<dbReference type="SUPFAM" id="SSF53927">
    <property type="entry name" value="Cytidine deaminase-like"/>
    <property type="match status" value="1"/>
</dbReference>
<name>A0A523URF6_UNCT6</name>
<dbReference type="InterPro" id="IPR016193">
    <property type="entry name" value="Cytidine_deaminase-like"/>
</dbReference>
<dbReference type="Gene3D" id="3.40.140.30">
    <property type="entry name" value="Hypothetical protein TM1506"/>
    <property type="match status" value="1"/>
</dbReference>
<organism evidence="1 2">
    <name type="scientific">candidate division TA06 bacterium</name>
    <dbReference type="NCBI Taxonomy" id="2250710"/>
    <lineage>
        <taxon>Bacteria</taxon>
        <taxon>Bacteria division TA06</taxon>
    </lineage>
</organism>
<dbReference type="InterPro" id="IPR015067">
    <property type="entry name" value="DUF1893_TM1506-like"/>
</dbReference>
<dbReference type="AlphaFoldDB" id="A0A523URF6"/>
<dbReference type="EMBL" id="SOJN01000094">
    <property type="protein sequence ID" value="TET45122.1"/>
    <property type="molecule type" value="Genomic_DNA"/>
</dbReference>
<gene>
    <name evidence="1" type="ORF">E3J62_08400</name>
</gene>
<dbReference type="Pfam" id="PF08973">
    <property type="entry name" value="TM1506"/>
    <property type="match status" value="1"/>
</dbReference>
<evidence type="ECO:0000313" key="1">
    <source>
        <dbReference type="EMBL" id="TET45122.1"/>
    </source>
</evidence>
<sequence>MGDPSDSRTCGRAHILANAFLRSLRRPPSWVAVRPRRWTPEPYHQLRALRNASCDCPPSSHSGDHNVWTCLRLTQAPLKRQCLAFLDRCTHRRQDCRNVCGLSDASITSIQLFGQRIYRGAPGNSHPDCPSSSHSQAFCQESLLIARERILLEKLEKFASSPWSLVVENREGVLFRSKDDQLIPLMECIESHYPEMAGATVLDKTVGRAAALLCIYAKVDLVLTPLISKAAVEALEESGLLFLALEKVELIVNARGTSPCPMEKKAMGKSPDQFYESLAKKPHHKPVDRANPEC</sequence>
<reference evidence="1 2" key="1">
    <citation type="submission" date="2019-03" db="EMBL/GenBank/DDBJ databases">
        <title>Metabolic potential of uncultured bacteria and archaea associated with petroleum seepage in deep-sea sediments.</title>
        <authorList>
            <person name="Dong X."/>
            <person name="Hubert C."/>
        </authorList>
    </citation>
    <scope>NUCLEOTIDE SEQUENCE [LARGE SCALE GENOMIC DNA]</scope>
    <source>
        <strain evidence="1">E44_bin18</strain>
    </source>
</reference>
<dbReference type="GO" id="GO:0003824">
    <property type="term" value="F:catalytic activity"/>
    <property type="evidence" value="ECO:0007669"/>
    <property type="project" value="InterPro"/>
</dbReference>
<dbReference type="Proteomes" id="UP000315525">
    <property type="component" value="Unassembled WGS sequence"/>
</dbReference>
<protein>
    <submittedName>
        <fullName evidence="1">DUF1893 domain-containing protein</fullName>
    </submittedName>
</protein>
<accession>A0A523URF6</accession>